<reference evidence="2" key="1">
    <citation type="submission" date="2021-02" db="EMBL/GenBank/DDBJ databases">
        <authorList>
            <person name="Nowell W R."/>
        </authorList>
    </citation>
    <scope>NUCLEOTIDE SEQUENCE</scope>
</reference>
<keyword evidence="3" id="KW-1185">Reference proteome</keyword>
<sequence>MFKFRHYVWTVSHDIGEIEYTPTESERTSQDYIIISKSKTRLLLELLTVTSIDEEKLIRNRVLHSLYFNEQPWHIHPIASEESSELRYLHSTQNLFNYISNYDNNTFLYVKLLRGRSPIKTIDCNVYMLFRRTLIGDKIPICHVKDHVISLVNPDLPVFKLNYY</sequence>
<evidence type="ECO:0000313" key="2">
    <source>
        <dbReference type="EMBL" id="CAF1451595.1"/>
    </source>
</evidence>
<accession>A0A815PPC2</accession>
<dbReference type="EMBL" id="CAJNOH010000413">
    <property type="protein sequence ID" value="CAF1032666.1"/>
    <property type="molecule type" value="Genomic_DNA"/>
</dbReference>
<name>A0A815PPC2_9BILA</name>
<dbReference type="AlphaFoldDB" id="A0A815PPC2"/>
<comment type="caution">
    <text evidence="2">The sequence shown here is derived from an EMBL/GenBank/DDBJ whole genome shotgun (WGS) entry which is preliminary data.</text>
</comment>
<gene>
    <name evidence="2" type="ORF">JXQ802_LOCUS37623</name>
    <name evidence="1" type="ORF">PYM288_LOCUS16221</name>
</gene>
<evidence type="ECO:0000313" key="3">
    <source>
        <dbReference type="Proteomes" id="UP000663870"/>
    </source>
</evidence>
<dbReference type="Proteomes" id="UP000663854">
    <property type="component" value="Unassembled WGS sequence"/>
</dbReference>
<dbReference type="EMBL" id="CAJNOL010002025">
    <property type="protein sequence ID" value="CAF1451595.1"/>
    <property type="molecule type" value="Genomic_DNA"/>
</dbReference>
<proteinExistence type="predicted"/>
<evidence type="ECO:0000313" key="1">
    <source>
        <dbReference type="EMBL" id="CAF1032666.1"/>
    </source>
</evidence>
<protein>
    <submittedName>
        <fullName evidence="2">Uncharacterized protein</fullName>
    </submittedName>
</protein>
<organism evidence="2 3">
    <name type="scientific">Rotaria sordida</name>
    <dbReference type="NCBI Taxonomy" id="392033"/>
    <lineage>
        <taxon>Eukaryota</taxon>
        <taxon>Metazoa</taxon>
        <taxon>Spiralia</taxon>
        <taxon>Gnathifera</taxon>
        <taxon>Rotifera</taxon>
        <taxon>Eurotatoria</taxon>
        <taxon>Bdelloidea</taxon>
        <taxon>Philodinida</taxon>
        <taxon>Philodinidae</taxon>
        <taxon>Rotaria</taxon>
    </lineage>
</organism>
<dbReference type="Proteomes" id="UP000663870">
    <property type="component" value="Unassembled WGS sequence"/>
</dbReference>